<protein>
    <submittedName>
        <fullName evidence="1">Uncharacterized protein</fullName>
    </submittedName>
</protein>
<reference evidence="1" key="1">
    <citation type="submission" date="2018-05" db="EMBL/GenBank/DDBJ databases">
        <authorList>
            <person name="Lanie J.A."/>
            <person name="Ng W.-L."/>
            <person name="Kazmierczak K.M."/>
            <person name="Andrzejewski T.M."/>
            <person name="Davidsen T.M."/>
            <person name="Wayne K.J."/>
            <person name="Tettelin H."/>
            <person name="Glass J.I."/>
            <person name="Rusch D."/>
            <person name="Podicherti R."/>
            <person name="Tsui H.-C.T."/>
            <person name="Winkler M.E."/>
        </authorList>
    </citation>
    <scope>NUCLEOTIDE SEQUENCE</scope>
</reference>
<proteinExistence type="predicted"/>
<name>A0A383CBC5_9ZZZZ</name>
<gene>
    <name evidence="1" type="ORF">METZ01_LOCUS482217</name>
</gene>
<dbReference type="AlphaFoldDB" id="A0A383CBC5"/>
<feature type="non-terminal residue" evidence="1">
    <location>
        <position position="44"/>
    </location>
</feature>
<accession>A0A383CBC5</accession>
<evidence type="ECO:0000313" key="1">
    <source>
        <dbReference type="EMBL" id="SVE29363.1"/>
    </source>
</evidence>
<sequence>MRDFGVGGEVGPEDAFLDGLVGDGSALGGEWGGLAWAEIFGEVC</sequence>
<organism evidence="1">
    <name type="scientific">marine metagenome</name>
    <dbReference type="NCBI Taxonomy" id="408172"/>
    <lineage>
        <taxon>unclassified sequences</taxon>
        <taxon>metagenomes</taxon>
        <taxon>ecological metagenomes</taxon>
    </lineage>
</organism>
<dbReference type="EMBL" id="UINC01207328">
    <property type="protein sequence ID" value="SVE29363.1"/>
    <property type="molecule type" value="Genomic_DNA"/>
</dbReference>